<keyword evidence="4" id="KW-1185">Reference proteome</keyword>
<name>A0A4V5V0V4_9ACTN</name>
<dbReference type="InterPro" id="IPR010982">
    <property type="entry name" value="Lambda_DNA-bd_dom_sf"/>
</dbReference>
<dbReference type="InterPro" id="IPR001387">
    <property type="entry name" value="Cro/C1-type_HTH"/>
</dbReference>
<keyword evidence="1" id="KW-0238">DNA-binding</keyword>
<dbReference type="OrthoDB" id="5584941at2"/>
<protein>
    <submittedName>
        <fullName evidence="3">Helix-turn-helix transcriptional regulator</fullName>
    </submittedName>
</protein>
<comment type="caution">
    <text evidence="3">The sequence shown here is derived from an EMBL/GenBank/DDBJ whole genome shotgun (WGS) entry which is preliminary data.</text>
</comment>
<sequence length="177" mass="18721">MDAQEIGRRLRDLREAKGMSLSALARVAGVGKATMSGLETGTRNPTMETLWKVTAALEVPLTALLSSPAVLPDVAVEGELLESFTDATVTYELYRLVIKAGTAQVSPAHGPGVTEHLTIFSGTAEVGPEAAPLTGGPGDHLVWTSDTPHVYAARGVEDVRASLLIRYPKPARHLESP</sequence>
<dbReference type="PANTHER" id="PTHR46797">
    <property type="entry name" value="HTH-TYPE TRANSCRIPTIONAL REGULATOR"/>
    <property type="match status" value="1"/>
</dbReference>
<dbReference type="InterPro" id="IPR050807">
    <property type="entry name" value="TransReg_Diox_bact_type"/>
</dbReference>
<dbReference type="SMART" id="SM00530">
    <property type="entry name" value="HTH_XRE"/>
    <property type="match status" value="1"/>
</dbReference>
<proteinExistence type="predicted"/>
<reference evidence="3 4" key="1">
    <citation type="submission" date="2019-04" db="EMBL/GenBank/DDBJ databases">
        <title>Herbidospora sp. NEAU-GS14.nov., a novel actinomycete isolated from soil.</title>
        <authorList>
            <person name="Han L."/>
        </authorList>
    </citation>
    <scope>NUCLEOTIDE SEQUENCE [LARGE SCALE GENOMIC DNA]</scope>
    <source>
        <strain evidence="3 4">NEAU-GS14</strain>
    </source>
</reference>
<dbReference type="GO" id="GO:0005829">
    <property type="term" value="C:cytosol"/>
    <property type="evidence" value="ECO:0007669"/>
    <property type="project" value="TreeGrafter"/>
</dbReference>
<gene>
    <name evidence="3" type="ORF">FDA94_21620</name>
</gene>
<organism evidence="3 4">
    <name type="scientific">Herbidospora galbida</name>
    <dbReference type="NCBI Taxonomy" id="2575442"/>
    <lineage>
        <taxon>Bacteria</taxon>
        <taxon>Bacillati</taxon>
        <taxon>Actinomycetota</taxon>
        <taxon>Actinomycetes</taxon>
        <taxon>Streptosporangiales</taxon>
        <taxon>Streptosporangiaceae</taxon>
        <taxon>Herbidospora</taxon>
    </lineage>
</organism>
<dbReference type="PROSITE" id="PS50943">
    <property type="entry name" value="HTH_CROC1"/>
    <property type="match status" value="1"/>
</dbReference>
<dbReference type="AlphaFoldDB" id="A0A4V5V0V4"/>
<dbReference type="SUPFAM" id="SSF51182">
    <property type="entry name" value="RmlC-like cupins"/>
    <property type="match status" value="1"/>
</dbReference>
<dbReference type="GO" id="GO:0003700">
    <property type="term" value="F:DNA-binding transcription factor activity"/>
    <property type="evidence" value="ECO:0007669"/>
    <property type="project" value="TreeGrafter"/>
</dbReference>
<dbReference type="InterPro" id="IPR014710">
    <property type="entry name" value="RmlC-like_jellyroll"/>
</dbReference>
<dbReference type="CDD" id="cd00093">
    <property type="entry name" value="HTH_XRE"/>
    <property type="match status" value="1"/>
</dbReference>
<evidence type="ECO:0000313" key="4">
    <source>
        <dbReference type="Proteomes" id="UP000308705"/>
    </source>
</evidence>
<dbReference type="SUPFAM" id="SSF47413">
    <property type="entry name" value="lambda repressor-like DNA-binding domains"/>
    <property type="match status" value="1"/>
</dbReference>
<dbReference type="RefSeq" id="WP_137248896.1">
    <property type="nucleotide sequence ID" value="NZ_SZQA01000021.1"/>
</dbReference>
<evidence type="ECO:0000259" key="2">
    <source>
        <dbReference type="PROSITE" id="PS50943"/>
    </source>
</evidence>
<dbReference type="PANTHER" id="PTHR46797:SF24">
    <property type="entry name" value="DNA-BINDING PHAGE PROTEIN"/>
    <property type="match status" value="1"/>
</dbReference>
<dbReference type="EMBL" id="SZQA01000021">
    <property type="protein sequence ID" value="TKK86423.1"/>
    <property type="molecule type" value="Genomic_DNA"/>
</dbReference>
<dbReference type="GO" id="GO:0003677">
    <property type="term" value="F:DNA binding"/>
    <property type="evidence" value="ECO:0007669"/>
    <property type="project" value="UniProtKB-KW"/>
</dbReference>
<dbReference type="InterPro" id="IPR011051">
    <property type="entry name" value="RmlC_Cupin_sf"/>
</dbReference>
<accession>A0A4V5V0V4</accession>
<feature type="domain" description="HTH cro/C1-type" evidence="2">
    <location>
        <begin position="10"/>
        <end position="64"/>
    </location>
</feature>
<dbReference type="Gene3D" id="1.10.260.40">
    <property type="entry name" value="lambda repressor-like DNA-binding domains"/>
    <property type="match status" value="1"/>
</dbReference>
<dbReference type="Proteomes" id="UP000308705">
    <property type="component" value="Unassembled WGS sequence"/>
</dbReference>
<dbReference type="Pfam" id="PF01381">
    <property type="entry name" value="HTH_3"/>
    <property type="match status" value="1"/>
</dbReference>
<dbReference type="Gene3D" id="2.60.120.10">
    <property type="entry name" value="Jelly Rolls"/>
    <property type="match status" value="1"/>
</dbReference>
<evidence type="ECO:0000313" key="3">
    <source>
        <dbReference type="EMBL" id="TKK86423.1"/>
    </source>
</evidence>
<evidence type="ECO:0000256" key="1">
    <source>
        <dbReference type="ARBA" id="ARBA00023125"/>
    </source>
</evidence>